<protein>
    <submittedName>
        <fullName evidence="1">Uncharacterized protein</fullName>
    </submittedName>
</protein>
<reference evidence="2" key="1">
    <citation type="journal article" date="2010" name="Science">
        <title>Signatures of adaptation to obligate biotrophy in the Hyaloperonospora arabidopsidis genome.</title>
        <authorList>
            <person name="Baxter L."/>
            <person name="Tripathy S."/>
            <person name="Ishaque N."/>
            <person name="Boot N."/>
            <person name="Cabral A."/>
            <person name="Kemen E."/>
            <person name="Thines M."/>
            <person name="Ah-Fong A."/>
            <person name="Anderson R."/>
            <person name="Badejoko W."/>
            <person name="Bittner-Eddy P."/>
            <person name="Boore J.L."/>
            <person name="Chibucos M.C."/>
            <person name="Coates M."/>
            <person name="Dehal P."/>
            <person name="Delehaunty K."/>
            <person name="Dong S."/>
            <person name="Downton P."/>
            <person name="Dumas B."/>
            <person name="Fabro G."/>
            <person name="Fronick C."/>
            <person name="Fuerstenberg S.I."/>
            <person name="Fulton L."/>
            <person name="Gaulin E."/>
            <person name="Govers F."/>
            <person name="Hughes L."/>
            <person name="Humphray S."/>
            <person name="Jiang R.H."/>
            <person name="Judelson H."/>
            <person name="Kamoun S."/>
            <person name="Kyung K."/>
            <person name="Meijer H."/>
            <person name="Minx P."/>
            <person name="Morris P."/>
            <person name="Nelson J."/>
            <person name="Phuntumart V."/>
            <person name="Qutob D."/>
            <person name="Rehmany A."/>
            <person name="Rougon-Cardoso A."/>
            <person name="Ryden P."/>
            <person name="Torto-Alalibo T."/>
            <person name="Studholme D."/>
            <person name="Wang Y."/>
            <person name="Win J."/>
            <person name="Wood J."/>
            <person name="Clifton S.W."/>
            <person name="Rogers J."/>
            <person name="Van den Ackerveken G."/>
            <person name="Jones J.D."/>
            <person name="McDowell J.M."/>
            <person name="Beynon J."/>
            <person name="Tyler B.M."/>
        </authorList>
    </citation>
    <scope>NUCLEOTIDE SEQUENCE [LARGE SCALE GENOMIC DNA]</scope>
    <source>
        <strain evidence="2">Emoy2</strain>
    </source>
</reference>
<dbReference type="EMBL" id="JH598637">
    <property type="status" value="NOT_ANNOTATED_CDS"/>
    <property type="molecule type" value="Genomic_DNA"/>
</dbReference>
<dbReference type="Proteomes" id="UP000011713">
    <property type="component" value="Unassembled WGS sequence"/>
</dbReference>
<organism evidence="1 2">
    <name type="scientific">Hyaloperonospora arabidopsidis (strain Emoy2)</name>
    <name type="common">Downy mildew agent</name>
    <name type="synonym">Peronospora arabidopsidis</name>
    <dbReference type="NCBI Taxonomy" id="559515"/>
    <lineage>
        <taxon>Eukaryota</taxon>
        <taxon>Sar</taxon>
        <taxon>Stramenopiles</taxon>
        <taxon>Oomycota</taxon>
        <taxon>Peronosporomycetes</taxon>
        <taxon>Peronosporales</taxon>
        <taxon>Peronosporaceae</taxon>
        <taxon>Hyaloperonospora</taxon>
    </lineage>
</organism>
<dbReference type="HOGENOM" id="CLU_2431675_0_0_1"/>
<sequence length="91" mass="10235">MTSIMGEAYGLFFWRDKLSAFIGIEYHYSMPEGFMALTSVRRTLTLKKSFILMFTSNIVGIVGTRTRTTTLCCRIGAPLYAMLRKLGVKPG</sequence>
<dbReference type="EnsemblProtists" id="HpaT802030">
    <property type="protein sequence ID" value="HpaP802030"/>
    <property type="gene ID" value="HpaG802030"/>
</dbReference>
<reference evidence="1" key="2">
    <citation type="submission" date="2015-06" db="UniProtKB">
        <authorList>
            <consortium name="EnsemblProtists"/>
        </authorList>
    </citation>
    <scope>IDENTIFICATION</scope>
    <source>
        <strain evidence="1">Emoy2</strain>
    </source>
</reference>
<name>M4B6X8_HYAAE</name>
<dbReference type="VEuPathDB" id="FungiDB:HpaG802030"/>
<keyword evidence="2" id="KW-1185">Reference proteome</keyword>
<evidence type="ECO:0000313" key="1">
    <source>
        <dbReference type="EnsemblProtists" id="HpaP802030"/>
    </source>
</evidence>
<dbReference type="AlphaFoldDB" id="M4B6X8"/>
<evidence type="ECO:0000313" key="2">
    <source>
        <dbReference type="Proteomes" id="UP000011713"/>
    </source>
</evidence>
<proteinExistence type="predicted"/>
<accession>M4B6X8</accession>
<dbReference type="InParanoid" id="M4B6X8"/>